<dbReference type="Gene3D" id="1.10.357.10">
    <property type="entry name" value="Tetracycline Repressor, domain 2"/>
    <property type="match status" value="1"/>
</dbReference>
<evidence type="ECO:0000313" key="8">
    <source>
        <dbReference type="Proteomes" id="UP001500842"/>
    </source>
</evidence>
<dbReference type="Pfam" id="PF13977">
    <property type="entry name" value="TetR_C_6"/>
    <property type="match status" value="1"/>
</dbReference>
<proteinExistence type="predicted"/>
<organism evidence="7 8">
    <name type="scientific">Nocardioides humi</name>
    <dbReference type="NCBI Taxonomy" id="449461"/>
    <lineage>
        <taxon>Bacteria</taxon>
        <taxon>Bacillati</taxon>
        <taxon>Actinomycetota</taxon>
        <taxon>Actinomycetes</taxon>
        <taxon>Propionibacteriales</taxon>
        <taxon>Nocardioidaceae</taxon>
        <taxon>Nocardioides</taxon>
    </lineage>
</organism>
<dbReference type="InterPro" id="IPR001647">
    <property type="entry name" value="HTH_TetR"/>
</dbReference>
<feature type="domain" description="HTH tetR-type" evidence="6">
    <location>
        <begin position="16"/>
        <end position="76"/>
    </location>
</feature>
<dbReference type="SUPFAM" id="SSF48498">
    <property type="entry name" value="Tetracyclin repressor-like, C-terminal domain"/>
    <property type="match status" value="1"/>
</dbReference>
<dbReference type="PRINTS" id="PR00455">
    <property type="entry name" value="HTHTETR"/>
</dbReference>
<keyword evidence="4" id="KW-0804">Transcription</keyword>
<evidence type="ECO:0000313" key="7">
    <source>
        <dbReference type="EMBL" id="GAA1515860.1"/>
    </source>
</evidence>
<dbReference type="SUPFAM" id="SSF46689">
    <property type="entry name" value="Homeodomain-like"/>
    <property type="match status" value="1"/>
</dbReference>
<evidence type="ECO:0000256" key="3">
    <source>
        <dbReference type="ARBA" id="ARBA00023125"/>
    </source>
</evidence>
<keyword evidence="3 5" id="KW-0238">DNA-binding</keyword>
<dbReference type="Proteomes" id="UP001500842">
    <property type="component" value="Unassembled WGS sequence"/>
</dbReference>
<dbReference type="InterPro" id="IPR039538">
    <property type="entry name" value="BetI_C"/>
</dbReference>
<dbReference type="PANTHER" id="PTHR30055">
    <property type="entry name" value="HTH-TYPE TRANSCRIPTIONAL REGULATOR RUTR"/>
    <property type="match status" value="1"/>
</dbReference>
<evidence type="ECO:0000256" key="4">
    <source>
        <dbReference type="ARBA" id="ARBA00023163"/>
    </source>
</evidence>
<gene>
    <name evidence="7" type="ORF">GCM10009788_20220</name>
</gene>
<reference evidence="7 8" key="1">
    <citation type="journal article" date="2019" name="Int. J. Syst. Evol. Microbiol.">
        <title>The Global Catalogue of Microorganisms (GCM) 10K type strain sequencing project: providing services to taxonomists for standard genome sequencing and annotation.</title>
        <authorList>
            <consortium name="The Broad Institute Genomics Platform"/>
            <consortium name="The Broad Institute Genome Sequencing Center for Infectious Disease"/>
            <person name="Wu L."/>
            <person name="Ma J."/>
        </authorList>
    </citation>
    <scope>NUCLEOTIDE SEQUENCE [LARGE SCALE GENOMIC DNA]</scope>
    <source>
        <strain evidence="7 8">JCM 14942</strain>
    </source>
</reference>
<accession>A0ABN2AEL7</accession>
<evidence type="ECO:0000256" key="5">
    <source>
        <dbReference type="PROSITE-ProRule" id="PRU00335"/>
    </source>
</evidence>
<dbReference type="InterPro" id="IPR036271">
    <property type="entry name" value="Tet_transcr_reg_TetR-rel_C_sf"/>
</dbReference>
<keyword evidence="2" id="KW-0805">Transcription regulation</keyword>
<dbReference type="InterPro" id="IPR050109">
    <property type="entry name" value="HTH-type_TetR-like_transc_reg"/>
</dbReference>
<feature type="DNA-binding region" description="H-T-H motif" evidence="5">
    <location>
        <begin position="39"/>
        <end position="58"/>
    </location>
</feature>
<keyword evidence="8" id="KW-1185">Reference proteome</keyword>
<keyword evidence="1" id="KW-0678">Repressor</keyword>
<dbReference type="EMBL" id="BAAAOR010000014">
    <property type="protein sequence ID" value="GAA1515860.1"/>
    <property type="molecule type" value="Genomic_DNA"/>
</dbReference>
<evidence type="ECO:0000256" key="2">
    <source>
        <dbReference type="ARBA" id="ARBA00023015"/>
    </source>
</evidence>
<evidence type="ECO:0000259" key="6">
    <source>
        <dbReference type="PROSITE" id="PS50977"/>
    </source>
</evidence>
<evidence type="ECO:0000256" key="1">
    <source>
        <dbReference type="ARBA" id="ARBA00022491"/>
    </source>
</evidence>
<dbReference type="PANTHER" id="PTHR30055:SF234">
    <property type="entry name" value="HTH-TYPE TRANSCRIPTIONAL REGULATOR BETI"/>
    <property type="match status" value="1"/>
</dbReference>
<protein>
    <submittedName>
        <fullName evidence="7">TetR/AcrR family transcriptional regulator</fullName>
    </submittedName>
</protein>
<dbReference type="PROSITE" id="PS50977">
    <property type="entry name" value="HTH_TETR_2"/>
    <property type="match status" value="1"/>
</dbReference>
<name>A0ABN2AEL7_9ACTN</name>
<dbReference type="InterPro" id="IPR009057">
    <property type="entry name" value="Homeodomain-like_sf"/>
</dbReference>
<dbReference type="Pfam" id="PF00440">
    <property type="entry name" value="TetR_N"/>
    <property type="match status" value="1"/>
</dbReference>
<sequence length="213" mass="23707">MSEQSVSRNRQQERSDTSTRLLLEAAGDLISEVGYAGMTLAAVGERAGYSRGIVTIKFGSKANLLAAVVDRITSGWSHKRWLPEIKDKNGLDGFLALIKAISDEFERDTRGVRLLYALMFEAVQSREEGLREQFVEWHRAYRADLADILRRGIKDGSVRSGIVVEDEAAAVISGLRGIGYQWIIDPLGFAAVPALRHLYESTEARLRPLDDRS</sequence>
<comment type="caution">
    <text evidence="7">The sequence shown here is derived from an EMBL/GenBank/DDBJ whole genome shotgun (WGS) entry which is preliminary data.</text>
</comment>